<reference evidence="1" key="1">
    <citation type="submission" date="2020-07" db="EMBL/GenBank/DDBJ databases">
        <title>Multicomponent nature underlies the extraordinary mechanical properties of spider dragline silk.</title>
        <authorList>
            <person name="Kono N."/>
            <person name="Nakamura H."/>
            <person name="Mori M."/>
            <person name="Yoshida Y."/>
            <person name="Ohtoshi R."/>
            <person name="Malay A.D."/>
            <person name="Moran D.A.P."/>
            <person name="Tomita M."/>
            <person name="Numata K."/>
            <person name="Arakawa K."/>
        </authorList>
    </citation>
    <scope>NUCLEOTIDE SEQUENCE</scope>
</reference>
<protein>
    <submittedName>
        <fullName evidence="1">ATP-dependent DNA helicase</fullName>
    </submittedName>
</protein>
<keyword evidence="1" id="KW-0067">ATP-binding</keyword>
<evidence type="ECO:0000313" key="2">
    <source>
        <dbReference type="Proteomes" id="UP000887116"/>
    </source>
</evidence>
<dbReference type="EMBL" id="BMAO01007415">
    <property type="protein sequence ID" value="GFR15770.1"/>
    <property type="molecule type" value="Genomic_DNA"/>
</dbReference>
<name>A0A8X6H5Y7_TRICU</name>
<dbReference type="PANTHER" id="PTHR10492">
    <property type="match status" value="1"/>
</dbReference>
<comment type="caution">
    <text evidence="1">The sequence shown here is derived from an EMBL/GenBank/DDBJ whole genome shotgun (WGS) entry which is preliminary data.</text>
</comment>
<dbReference type="GO" id="GO:0004386">
    <property type="term" value="F:helicase activity"/>
    <property type="evidence" value="ECO:0007669"/>
    <property type="project" value="UniProtKB-KW"/>
</dbReference>
<gene>
    <name evidence="1" type="primary">LOC103519163</name>
    <name evidence="1" type="ORF">TNCT_449561</name>
</gene>
<accession>A0A8X6H5Y7</accession>
<keyword evidence="1" id="KW-0378">Hydrolase</keyword>
<sequence length="504" mass="58724">MDTTASLMYVNQMSLLLLYNQREEQNGGKDLQAQSDKYTQNHPEVYRDTVQKYTQSHPEIHRDAIQKYTQSHPEIHRDAVQKYTQSHLEVNREAVRKYTQRHPEVNRKTVKKYVSKNPHVARTKSNKYKEKISEIILLPWTSKHLSAFKYKPNVDYSMDEIVNLGPRLPCSWCRALKWKDETQGMCCSGDKVQLPNLEPYPEPLHSLLTHQDPLSEHFLSTIRKCFRKETQTGEDGYPQYRRRSPENGGIVTQIKENNVDNRWFLPYNPVLSRTFNAHINVEFCNSVKSIKYICKYVNKGTDQATFGVEDLDEVTRYESGRYISSSEAVWRILCFPIHERFPPAGVVQPSFQAACRALGLLEDDTHRNNTLEEASISESPNKIRELFAIILVFCQVGYPIKLWEKHRDSLAEDIKKQFEAEKVNIDLYLDIVYNQCFILLEDIVISMSGKALLQFRILSPSREAGFAISNHHYRKELAYYIHYSSEQNRGRKCSKIKSGTERNI</sequence>
<evidence type="ECO:0000313" key="1">
    <source>
        <dbReference type="EMBL" id="GFR15770.1"/>
    </source>
</evidence>
<dbReference type="PANTHER" id="PTHR10492:SF57">
    <property type="entry name" value="ATP-DEPENDENT DNA HELICASE"/>
    <property type="match status" value="1"/>
</dbReference>
<organism evidence="1 2">
    <name type="scientific">Trichonephila clavata</name>
    <name type="common">Joro spider</name>
    <name type="synonym">Nephila clavata</name>
    <dbReference type="NCBI Taxonomy" id="2740835"/>
    <lineage>
        <taxon>Eukaryota</taxon>
        <taxon>Metazoa</taxon>
        <taxon>Ecdysozoa</taxon>
        <taxon>Arthropoda</taxon>
        <taxon>Chelicerata</taxon>
        <taxon>Arachnida</taxon>
        <taxon>Araneae</taxon>
        <taxon>Araneomorphae</taxon>
        <taxon>Entelegynae</taxon>
        <taxon>Araneoidea</taxon>
        <taxon>Nephilidae</taxon>
        <taxon>Trichonephila</taxon>
    </lineage>
</organism>
<proteinExistence type="predicted"/>
<keyword evidence="1" id="KW-0547">Nucleotide-binding</keyword>
<dbReference type="AlphaFoldDB" id="A0A8X6H5Y7"/>
<dbReference type="Proteomes" id="UP000887116">
    <property type="component" value="Unassembled WGS sequence"/>
</dbReference>
<keyword evidence="2" id="KW-1185">Reference proteome</keyword>
<keyword evidence="1" id="KW-0347">Helicase</keyword>
<dbReference type="OrthoDB" id="1728974at2759"/>